<evidence type="ECO:0000313" key="1">
    <source>
        <dbReference type="EMBL" id="CAB1451208.1"/>
    </source>
</evidence>
<protein>
    <submittedName>
        <fullName evidence="1">Uncharacterized protein</fullName>
    </submittedName>
</protein>
<organism evidence="1 2">
    <name type="scientific">Pleuronectes platessa</name>
    <name type="common">European plaice</name>
    <dbReference type="NCBI Taxonomy" id="8262"/>
    <lineage>
        <taxon>Eukaryota</taxon>
        <taxon>Metazoa</taxon>
        <taxon>Chordata</taxon>
        <taxon>Craniata</taxon>
        <taxon>Vertebrata</taxon>
        <taxon>Euteleostomi</taxon>
        <taxon>Actinopterygii</taxon>
        <taxon>Neopterygii</taxon>
        <taxon>Teleostei</taxon>
        <taxon>Neoteleostei</taxon>
        <taxon>Acanthomorphata</taxon>
        <taxon>Carangaria</taxon>
        <taxon>Pleuronectiformes</taxon>
        <taxon>Pleuronectoidei</taxon>
        <taxon>Pleuronectidae</taxon>
        <taxon>Pleuronectes</taxon>
    </lineage>
</organism>
<comment type="caution">
    <text evidence="1">The sequence shown here is derived from an EMBL/GenBank/DDBJ whole genome shotgun (WGS) entry which is preliminary data.</text>
</comment>
<dbReference type="Proteomes" id="UP001153269">
    <property type="component" value="Unassembled WGS sequence"/>
</dbReference>
<accession>A0A9N7VL48</accession>
<evidence type="ECO:0000313" key="2">
    <source>
        <dbReference type="Proteomes" id="UP001153269"/>
    </source>
</evidence>
<keyword evidence="2" id="KW-1185">Reference proteome</keyword>
<name>A0A9N7VL48_PLEPL</name>
<dbReference type="AlphaFoldDB" id="A0A9N7VL48"/>
<gene>
    <name evidence="1" type="ORF">PLEPLA_LOCUS38901</name>
</gene>
<reference evidence="1" key="1">
    <citation type="submission" date="2020-03" db="EMBL/GenBank/DDBJ databases">
        <authorList>
            <person name="Weist P."/>
        </authorList>
    </citation>
    <scope>NUCLEOTIDE SEQUENCE</scope>
</reference>
<dbReference type="EMBL" id="CADEAL010004081">
    <property type="protein sequence ID" value="CAB1451208.1"/>
    <property type="molecule type" value="Genomic_DNA"/>
</dbReference>
<sequence length="115" mass="12684">MGWQSGRSSVSSAAYYTSPPSSIRLKSCLVHRLLHSSVTLEVTELRCLYAPCSANLMMELTWLQTQWVPEGRVISCSSLRTPSCRTSRGVIGQMSGDFLSISCSHEAQVSTVKPW</sequence>
<proteinExistence type="predicted"/>